<feature type="region of interest" description="Disordered" evidence="1">
    <location>
        <begin position="845"/>
        <end position="876"/>
    </location>
</feature>
<dbReference type="AlphaFoldDB" id="A0A086T0H6"/>
<feature type="region of interest" description="Disordered" evidence="1">
    <location>
        <begin position="49"/>
        <end position="129"/>
    </location>
</feature>
<reference evidence="3" key="1">
    <citation type="journal article" date="2014" name="Genome Announc.">
        <title>Genome sequence and annotation of Acremonium chrysogenum, producer of the beta-lactam antibiotic cephalosporin C.</title>
        <authorList>
            <person name="Terfehr D."/>
            <person name="Dahlmann T.A."/>
            <person name="Specht T."/>
            <person name="Zadra I."/>
            <person name="Kuernsteiner H."/>
            <person name="Kueck U."/>
        </authorList>
    </citation>
    <scope>NUCLEOTIDE SEQUENCE [LARGE SCALE GENOMIC DNA]</scope>
    <source>
        <strain evidence="3">ATCC 11550 / CBS 779.69 / DSM 880 / IAM 14645 / JCM 23072 / IMI 49137</strain>
    </source>
</reference>
<dbReference type="OrthoDB" id="5325276at2759"/>
<keyword evidence="3" id="KW-1185">Reference proteome</keyword>
<evidence type="ECO:0000313" key="2">
    <source>
        <dbReference type="EMBL" id="KFH42858.1"/>
    </source>
</evidence>
<feature type="compositionally biased region" description="Polar residues" evidence="1">
    <location>
        <begin position="646"/>
        <end position="655"/>
    </location>
</feature>
<feature type="compositionally biased region" description="Low complexity" evidence="1">
    <location>
        <begin position="802"/>
        <end position="812"/>
    </location>
</feature>
<feature type="compositionally biased region" description="Basic and acidic residues" evidence="1">
    <location>
        <begin position="475"/>
        <end position="488"/>
    </location>
</feature>
<dbReference type="EMBL" id="JPKY01000083">
    <property type="protein sequence ID" value="KFH42858.1"/>
    <property type="molecule type" value="Genomic_DNA"/>
</dbReference>
<organism evidence="2 3">
    <name type="scientific">Hapsidospora chrysogenum (strain ATCC 11550 / CBS 779.69 / DSM 880 / IAM 14645 / JCM 23072 / IMI 49137)</name>
    <name type="common">Acremonium chrysogenum</name>
    <dbReference type="NCBI Taxonomy" id="857340"/>
    <lineage>
        <taxon>Eukaryota</taxon>
        <taxon>Fungi</taxon>
        <taxon>Dikarya</taxon>
        <taxon>Ascomycota</taxon>
        <taxon>Pezizomycotina</taxon>
        <taxon>Sordariomycetes</taxon>
        <taxon>Hypocreomycetidae</taxon>
        <taxon>Hypocreales</taxon>
        <taxon>Bionectriaceae</taxon>
        <taxon>Hapsidospora</taxon>
    </lineage>
</organism>
<feature type="region of interest" description="Disordered" evidence="1">
    <location>
        <begin position="530"/>
        <end position="567"/>
    </location>
</feature>
<evidence type="ECO:0000256" key="1">
    <source>
        <dbReference type="SAM" id="MobiDB-lite"/>
    </source>
</evidence>
<feature type="compositionally biased region" description="Polar residues" evidence="1">
    <location>
        <begin position="70"/>
        <end position="80"/>
    </location>
</feature>
<name>A0A086T0H6_HAPC1</name>
<feature type="compositionally biased region" description="Basic and acidic residues" evidence="1">
    <location>
        <begin position="498"/>
        <end position="507"/>
    </location>
</feature>
<comment type="caution">
    <text evidence="2">The sequence shown here is derived from an EMBL/GenBank/DDBJ whole genome shotgun (WGS) entry which is preliminary data.</text>
</comment>
<accession>A0A086T0H6</accession>
<gene>
    <name evidence="2" type="ORF">ACRE_064060</name>
</gene>
<feature type="compositionally biased region" description="Low complexity" evidence="1">
    <location>
        <begin position="544"/>
        <end position="554"/>
    </location>
</feature>
<protein>
    <submittedName>
        <fullName evidence="2">Uncharacterized protein</fullName>
    </submittedName>
</protein>
<feature type="region of interest" description="Disordered" evidence="1">
    <location>
        <begin position="745"/>
        <end position="816"/>
    </location>
</feature>
<dbReference type="Proteomes" id="UP000029964">
    <property type="component" value="Unassembled WGS sequence"/>
</dbReference>
<evidence type="ECO:0000313" key="3">
    <source>
        <dbReference type="Proteomes" id="UP000029964"/>
    </source>
</evidence>
<dbReference type="HOGENOM" id="CLU_019656_0_0_1"/>
<feature type="compositionally biased region" description="Low complexity" evidence="1">
    <location>
        <begin position="589"/>
        <end position="603"/>
    </location>
</feature>
<feature type="compositionally biased region" description="Basic and acidic residues" evidence="1">
    <location>
        <begin position="861"/>
        <end position="876"/>
    </location>
</feature>
<feature type="region of interest" description="Disordered" evidence="1">
    <location>
        <begin position="638"/>
        <end position="674"/>
    </location>
</feature>
<feature type="compositionally biased region" description="Basic and acidic residues" evidence="1">
    <location>
        <begin position="59"/>
        <end position="69"/>
    </location>
</feature>
<sequence>MGFLSFLKVRKESDDAYSHSGLNASLEIKSQPYDATAVALPPIRGGLPVAGNGPNTLTDLKRASRKRSEAQLSTRTTTELSAPAPMVPRLRSKSLGRPSTAPTVASAPLPHQRPKSAGRNSNRPPFLVQKTKPGPPYLLGMTGPDADVSADAPVADLPPPVPPIAAQFVKRNSTTAPSSLLVTTPVSTGPASVTGSAMSGGSAGAGTVGSGGGAGGARYVDILDAQGAFKPSDFKTRLRATGARDYGEDVAERNLGVNGVDLNSPAVVAFYALTGGRPLAYKSDGSAVDVHGNKYAAGNIPTDLATTVQGKDRDELSALANQRIRTPRFPQRTTSLQPRPLDNGIPAAAGDLAVRGREANKGNGSSPSRRMSVHGGPVASSSAAQSKPRPLSMHPVVSNFTTDSAIAPDIPRIRRTTSPTPADLPFKVSSRTKSRDSTTATKNKKKKNQQPKDQLPRSRSAKGARTVVPLATSGHGRDTESEKKESMRRSRSASSTSLRERKQRHEVGSQTNLGILPTGAHMLSVPSYRLCPRGTQSHTENASRPRLSTSSATRTRNRSIGASSMSARPQLDDIDEIIPCRRSSWRNESVSSMAPSTTATTSTHLSGKHSRHTADTSLDLGYSLPSAQKQMVPNDIGRNAHVRGKSSGTTVSSIRGPSGYKSQRAEGPSPSVRPLEMVDYATSTTEGSDIESYVEKRRRRRHDDEALLFKEDGYGQTGGSLPGLFDSFDVDKSTAPIWSSVRAATASSQQNSRALPPTSAPNLAEFTSSRRVPTVSLPRWEYDDGDSSSVTTPDSDPDVRTTRGTGPVRGVGSILAGDGCYDPEEEAMDEKLDVRLAVRLRKEMKRRERASIRRQTLHTKPVRETYDQGHVADTEI</sequence>
<feature type="region of interest" description="Disordered" evidence="1">
    <location>
        <begin position="586"/>
        <end position="616"/>
    </location>
</feature>
<proteinExistence type="predicted"/>
<feature type="region of interest" description="Disordered" evidence="1">
    <location>
        <begin position="332"/>
        <end position="518"/>
    </location>
</feature>